<proteinExistence type="predicted"/>
<comment type="caution">
    <text evidence="3">The sequence shown here is derived from an EMBL/GenBank/DDBJ whole genome shotgun (WGS) entry which is preliminary data.</text>
</comment>
<dbReference type="Pfam" id="PF00188">
    <property type="entry name" value="CAP"/>
    <property type="match status" value="1"/>
</dbReference>
<gene>
    <name evidence="3" type="ORF">A3D09_02570</name>
</gene>
<evidence type="ECO:0000259" key="2">
    <source>
        <dbReference type="Pfam" id="PF00188"/>
    </source>
</evidence>
<protein>
    <recommendedName>
        <fullName evidence="2">SCP domain-containing protein</fullName>
    </recommendedName>
</protein>
<keyword evidence="1" id="KW-0812">Transmembrane</keyword>
<keyword evidence="1" id="KW-0472">Membrane</keyword>
<dbReference type="PANTHER" id="PTHR31157">
    <property type="entry name" value="SCP DOMAIN-CONTAINING PROTEIN"/>
    <property type="match status" value="1"/>
</dbReference>
<feature type="transmembrane region" description="Helical" evidence="1">
    <location>
        <begin position="225"/>
        <end position="245"/>
    </location>
</feature>
<feature type="domain" description="SCP" evidence="2">
    <location>
        <begin position="64"/>
        <end position="181"/>
    </location>
</feature>
<dbReference type="PANTHER" id="PTHR31157:SF1">
    <property type="entry name" value="SCP DOMAIN-CONTAINING PROTEIN"/>
    <property type="match status" value="1"/>
</dbReference>
<evidence type="ECO:0000313" key="4">
    <source>
        <dbReference type="Proteomes" id="UP000177390"/>
    </source>
</evidence>
<reference evidence="3 4" key="1">
    <citation type="journal article" date="2016" name="Nat. Commun.">
        <title>Thousands of microbial genomes shed light on interconnected biogeochemical processes in an aquifer system.</title>
        <authorList>
            <person name="Anantharaman K."/>
            <person name="Brown C.T."/>
            <person name="Hug L.A."/>
            <person name="Sharon I."/>
            <person name="Castelle C.J."/>
            <person name="Probst A.J."/>
            <person name="Thomas B.C."/>
            <person name="Singh A."/>
            <person name="Wilkins M.J."/>
            <person name="Karaoz U."/>
            <person name="Brodie E.L."/>
            <person name="Williams K.H."/>
            <person name="Hubbard S.S."/>
            <person name="Banfield J.F."/>
        </authorList>
    </citation>
    <scope>NUCLEOTIDE SEQUENCE [LARGE SCALE GENOMIC DNA]</scope>
</reference>
<keyword evidence="1" id="KW-1133">Transmembrane helix</keyword>
<name>A0A1F5EWG3_9BACT</name>
<dbReference type="Gene3D" id="3.40.33.10">
    <property type="entry name" value="CAP"/>
    <property type="match status" value="1"/>
</dbReference>
<evidence type="ECO:0000256" key="1">
    <source>
        <dbReference type="SAM" id="Phobius"/>
    </source>
</evidence>
<dbReference type="InterPro" id="IPR035940">
    <property type="entry name" value="CAP_sf"/>
</dbReference>
<dbReference type="InterPro" id="IPR014044">
    <property type="entry name" value="CAP_dom"/>
</dbReference>
<dbReference type="AlphaFoldDB" id="A0A1F5EWG3"/>
<organism evidence="3 4">
    <name type="scientific">Candidatus Collierbacteria bacterium RIFCSPHIGHO2_02_FULL_49_10</name>
    <dbReference type="NCBI Taxonomy" id="1817723"/>
    <lineage>
        <taxon>Bacteria</taxon>
        <taxon>Candidatus Collieribacteriota</taxon>
    </lineage>
</organism>
<sequence length="279" mass="30673">MANPLHLFLPHTHNNHKAKLLHHRSLLILLGIFVMAQSALSIIGSTPSNVLSYASFISPSTVIELTNKERRIVGLPALKENGKLDRAAVAKAADMIARDYWAHNAPDGTEPWTFILNSGYSYLHAGENLARDFRDPDAVVTAWMNSASHKANLISPKYQEIGVAVVDGKLNGVETTLVVQMFGTTQVATPQVSSANDSVIQRVFAQEEQAPASVSISPFDVSRSISLAFVILIVATLAFDWLIVWRRNLIRLSGKTWAHLTYFLTLLAILILLKQGLIL</sequence>
<accession>A0A1F5EWG3</accession>
<dbReference type="EMBL" id="MFAH01000025">
    <property type="protein sequence ID" value="OGD71474.1"/>
    <property type="molecule type" value="Genomic_DNA"/>
</dbReference>
<evidence type="ECO:0000313" key="3">
    <source>
        <dbReference type="EMBL" id="OGD71474.1"/>
    </source>
</evidence>
<feature type="transmembrane region" description="Helical" evidence="1">
    <location>
        <begin position="257"/>
        <end position="278"/>
    </location>
</feature>
<dbReference type="SUPFAM" id="SSF55797">
    <property type="entry name" value="PR-1-like"/>
    <property type="match status" value="1"/>
</dbReference>
<dbReference type="CDD" id="cd05379">
    <property type="entry name" value="CAP_bacterial"/>
    <property type="match status" value="1"/>
</dbReference>
<dbReference type="Proteomes" id="UP000177390">
    <property type="component" value="Unassembled WGS sequence"/>
</dbReference>